<sequence length="134" mass="14917">MKVIKLLSGSFLFAFGGLFLLAALLIPFDKTETPEDRNSALLGCLILGLPMTTGGSFLLWSVAETHRQTKRDRLQSSFYQILKENNGDITVMRLAMATKVSGDEAQQFLTEKAKEFNADFKVTENGSVVYKFDI</sequence>
<gene>
    <name evidence="2" type="ORF">ABWT76_002517</name>
</gene>
<keyword evidence="1" id="KW-1133">Transmembrane helix</keyword>
<evidence type="ECO:0000313" key="2">
    <source>
        <dbReference type="EMBL" id="XCM39574.1"/>
    </source>
</evidence>
<name>A0AAU8JME6_9CYAN</name>
<evidence type="ECO:0000256" key="1">
    <source>
        <dbReference type="SAM" id="Phobius"/>
    </source>
</evidence>
<dbReference type="RefSeq" id="WP_054469117.1">
    <property type="nucleotide sequence ID" value="NZ_CP159837.1"/>
</dbReference>
<accession>A0AAU8JME6</accession>
<reference evidence="2" key="1">
    <citation type="submission" date="2024-07" db="EMBL/GenBank/DDBJ databases">
        <authorList>
            <person name="Kim Y.J."/>
            <person name="Jeong J.Y."/>
        </authorList>
    </citation>
    <scope>NUCLEOTIDE SEQUENCE</scope>
    <source>
        <strain evidence="2">GIHE-MW2</strain>
    </source>
</reference>
<feature type="transmembrane region" description="Helical" evidence="1">
    <location>
        <begin position="7"/>
        <end position="28"/>
    </location>
</feature>
<dbReference type="AlphaFoldDB" id="A0AAU8JME6"/>
<dbReference type="EMBL" id="CP159837">
    <property type="protein sequence ID" value="XCM39574.1"/>
    <property type="molecule type" value="Genomic_DNA"/>
</dbReference>
<protein>
    <submittedName>
        <fullName evidence="2">Uncharacterized protein</fullName>
    </submittedName>
</protein>
<keyword evidence="1" id="KW-0472">Membrane</keyword>
<feature type="transmembrane region" description="Helical" evidence="1">
    <location>
        <begin position="40"/>
        <end position="63"/>
    </location>
</feature>
<proteinExistence type="predicted"/>
<keyword evidence="1" id="KW-0812">Transmembrane</keyword>
<organism evidence="2">
    <name type="scientific">Planktothricoides raciborskii GIHE-MW2</name>
    <dbReference type="NCBI Taxonomy" id="2792601"/>
    <lineage>
        <taxon>Bacteria</taxon>
        <taxon>Bacillati</taxon>
        <taxon>Cyanobacteriota</taxon>
        <taxon>Cyanophyceae</taxon>
        <taxon>Oscillatoriophycideae</taxon>
        <taxon>Oscillatoriales</taxon>
        <taxon>Oscillatoriaceae</taxon>
        <taxon>Planktothricoides</taxon>
    </lineage>
</organism>